<protein>
    <submittedName>
        <fullName evidence="2">Uncharacterized protein</fullName>
    </submittedName>
</protein>
<name>A0ABR1H2J1_9HYPO</name>
<evidence type="ECO:0000313" key="2">
    <source>
        <dbReference type="EMBL" id="KAK7415303.1"/>
    </source>
</evidence>
<evidence type="ECO:0000256" key="1">
    <source>
        <dbReference type="SAM" id="MobiDB-lite"/>
    </source>
</evidence>
<reference evidence="2 3" key="1">
    <citation type="journal article" date="2025" name="Microbiol. Resour. Announc.">
        <title>Draft genome sequences for Neonectria magnoliae and Neonectria punicea, canker pathogens of Liriodendron tulipifera and Acer saccharum in West Virginia.</title>
        <authorList>
            <person name="Petronek H.M."/>
            <person name="Kasson M.T."/>
            <person name="Metheny A.M."/>
            <person name="Stauder C.M."/>
            <person name="Lovett B."/>
            <person name="Lynch S.C."/>
            <person name="Garnas J.R."/>
            <person name="Kasson L.R."/>
            <person name="Stajich J.E."/>
        </authorList>
    </citation>
    <scope>NUCLEOTIDE SEQUENCE [LARGE SCALE GENOMIC DNA]</scope>
    <source>
        <strain evidence="2 3">NRRL 64653</strain>
    </source>
</reference>
<evidence type="ECO:0000313" key="3">
    <source>
        <dbReference type="Proteomes" id="UP001498476"/>
    </source>
</evidence>
<feature type="region of interest" description="Disordered" evidence="1">
    <location>
        <begin position="1"/>
        <end position="77"/>
    </location>
</feature>
<keyword evidence="3" id="KW-1185">Reference proteome</keyword>
<dbReference type="Proteomes" id="UP001498476">
    <property type="component" value="Unassembled WGS sequence"/>
</dbReference>
<gene>
    <name evidence="2" type="ORF">QQX98_005947</name>
</gene>
<dbReference type="EMBL" id="JAZAVJ010000085">
    <property type="protein sequence ID" value="KAK7415303.1"/>
    <property type="molecule type" value="Genomic_DNA"/>
</dbReference>
<sequence length="77" mass="8547">MENNNALNKLLPKSISSKRLRRKQGRDSEGPGPEYDELRGRAKASRETLGSEGTVSTNMADDEESRSYGSYESDPEP</sequence>
<proteinExistence type="predicted"/>
<accession>A0ABR1H2J1</accession>
<feature type="non-terminal residue" evidence="2">
    <location>
        <position position="77"/>
    </location>
</feature>
<feature type="compositionally biased region" description="Basic and acidic residues" evidence="1">
    <location>
        <begin position="36"/>
        <end position="46"/>
    </location>
</feature>
<organism evidence="2 3">
    <name type="scientific">Neonectria punicea</name>
    <dbReference type="NCBI Taxonomy" id="979145"/>
    <lineage>
        <taxon>Eukaryota</taxon>
        <taxon>Fungi</taxon>
        <taxon>Dikarya</taxon>
        <taxon>Ascomycota</taxon>
        <taxon>Pezizomycotina</taxon>
        <taxon>Sordariomycetes</taxon>
        <taxon>Hypocreomycetidae</taxon>
        <taxon>Hypocreales</taxon>
        <taxon>Nectriaceae</taxon>
        <taxon>Neonectria</taxon>
    </lineage>
</organism>
<comment type="caution">
    <text evidence="2">The sequence shown here is derived from an EMBL/GenBank/DDBJ whole genome shotgun (WGS) entry which is preliminary data.</text>
</comment>